<accession>A0A9P5TL63</accession>
<reference evidence="1" key="1">
    <citation type="submission" date="2020-11" db="EMBL/GenBank/DDBJ databases">
        <authorList>
            <consortium name="DOE Joint Genome Institute"/>
            <person name="Ahrendt S."/>
            <person name="Riley R."/>
            <person name="Andreopoulos W."/>
            <person name="LaButti K."/>
            <person name="Pangilinan J."/>
            <person name="Ruiz-duenas F.J."/>
            <person name="Barrasa J.M."/>
            <person name="Sanchez-Garcia M."/>
            <person name="Camarero S."/>
            <person name="Miyauchi S."/>
            <person name="Serrano A."/>
            <person name="Linde D."/>
            <person name="Babiker R."/>
            <person name="Drula E."/>
            <person name="Ayuso-Fernandez I."/>
            <person name="Pacheco R."/>
            <person name="Padilla G."/>
            <person name="Ferreira P."/>
            <person name="Barriuso J."/>
            <person name="Kellner H."/>
            <person name="Castanera R."/>
            <person name="Alfaro M."/>
            <person name="Ramirez L."/>
            <person name="Pisabarro A.G."/>
            <person name="Kuo A."/>
            <person name="Tritt A."/>
            <person name="Lipzen A."/>
            <person name="He G."/>
            <person name="Yan M."/>
            <person name="Ng V."/>
            <person name="Cullen D."/>
            <person name="Martin F."/>
            <person name="Rosso M.-N."/>
            <person name="Henrissat B."/>
            <person name="Hibbett D."/>
            <person name="Martinez A.T."/>
            <person name="Grigoriev I.V."/>
        </authorList>
    </citation>
    <scope>NUCLEOTIDE SEQUENCE</scope>
    <source>
        <strain evidence="1">AH 44721</strain>
    </source>
</reference>
<keyword evidence="2" id="KW-1185">Reference proteome</keyword>
<dbReference type="Proteomes" id="UP000724874">
    <property type="component" value="Unassembled WGS sequence"/>
</dbReference>
<name>A0A9P5TL63_GYMJU</name>
<evidence type="ECO:0000313" key="2">
    <source>
        <dbReference type="Proteomes" id="UP000724874"/>
    </source>
</evidence>
<organism evidence="1 2">
    <name type="scientific">Gymnopilus junonius</name>
    <name type="common">Spectacular rustgill mushroom</name>
    <name type="synonym">Gymnopilus spectabilis subsp. junonius</name>
    <dbReference type="NCBI Taxonomy" id="109634"/>
    <lineage>
        <taxon>Eukaryota</taxon>
        <taxon>Fungi</taxon>
        <taxon>Dikarya</taxon>
        <taxon>Basidiomycota</taxon>
        <taxon>Agaricomycotina</taxon>
        <taxon>Agaricomycetes</taxon>
        <taxon>Agaricomycetidae</taxon>
        <taxon>Agaricales</taxon>
        <taxon>Agaricineae</taxon>
        <taxon>Hymenogastraceae</taxon>
        <taxon>Gymnopilus</taxon>
    </lineage>
</organism>
<proteinExistence type="predicted"/>
<dbReference type="AlphaFoldDB" id="A0A9P5TL63"/>
<protein>
    <submittedName>
        <fullName evidence="1">Uncharacterized protein</fullName>
    </submittedName>
</protein>
<gene>
    <name evidence="1" type="ORF">CPB84DRAFT_1786208</name>
</gene>
<comment type="caution">
    <text evidence="1">The sequence shown here is derived from an EMBL/GenBank/DDBJ whole genome shotgun (WGS) entry which is preliminary data.</text>
</comment>
<dbReference type="EMBL" id="JADNYJ010000085">
    <property type="protein sequence ID" value="KAF8888373.1"/>
    <property type="molecule type" value="Genomic_DNA"/>
</dbReference>
<evidence type="ECO:0000313" key="1">
    <source>
        <dbReference type="EMBL" id="KAF8888373.1"/>
    </source>
</evidence>
<sequence length="113" mass="12417">MLNVPAPFIKLSLAVHLEVVASLILFIPSGTSTTGPSILVKLQGSSSGLLLKALHVLMKRMVTNINVERLPVPRQFSVHFITPHYCSVIRIVILRLISFVPIFGILLRHCGPL</sequence>